<sequence>MPSTPSTNPSPTAVAGSDAMWPQISESSARPPGDGNPMPCK</sequence>
<reference evidence="8 9" key="2">
    <citation type="submission" date="2015-03" db="EMBL/GenBank/DDBJ databases">
        <authorList>
            <consortium name="Pathogen Informatics"/>
        </authorList>
    </citation>
    <scope>NUCLEOTIDE SEQUENCE [LARGE SCALE GENOMIC DNA]</scope>
    <source>
        <strain evidence="4 10">G09801536</strain>
        <strain evidence="2 12">G09901357</strain>
        <strain evidence="3 11">H09601792</strain>
        <strain evidence="8">K00500041</strain>
        <strain evidence="7 9">M09401471</strain>
        <strain evidence="6 13">P00601463</strain>
    </source>
</reference>
<dbReference type="Proteomes" id="UP000044938">
    <property type="component" value="Unassembled WGS sequence"/>
</dbReference>
<dbReference type="EMBL" id="CSAD01000113">
    <property type="protein sequence ID" value="COV14139.1"/>
    <property type="molecule type" value="Genomic_DNA"/>
</dbReference>
<dbReference type="EMBL" id="CSAE01000092">
    <property type="protein sequence ID" value="COV34047.1"/>
    <property type="molecule type" value="Genomic_DNA"/>
</dbReference>
<evidence type="ECO:0000313" key="3">
    <source>
        <dbReference type="EMBL" id="CFE50986.1"/>
    </source>
</evidence>
<proteinExistence type="predicted"/>
<dbReference type="Proteomes" id="UP000046947">
    <property type="component" value="Unassembled WGS sequence"/>
</dbReference>
<dbReference type="EMBL" id="CFOE01000196">
    <property type="protein sequence ID" value="CFE39396.1"/>
    <property type="molecule type" value="Genomic_DNA"/>
</dbReference>
<evidence type="ECO:0000256" key="1">
    <source>
        <dbReference type="SAM" id="MobiDB-lite"/>
    </source>
</evidence>
<feature type="compositionally biased region" description="Low complexity" evidence="1">
    <location>
        <begin position="1"/>
        <end position="12"/>
    </location>
</feature>
<evidence type="ECO:0000313" key="6">
    <source>
        <dbReference type="EMBL" id="COV96183.1"/>
    </source>
</evidence>
<evidence type="ECO:0000313" key="9">
    <source>
        <dbReference type="Proteomes" id="UP000044938"/>
    </source>
</evidence>
<evidence type="ECO:0000313" key="12">
    <source>
        <dbReference type="Proteomes" id="UP000048289"/>
    </source>
</evidence>
<evidence type="ECO:0000313" key="2">
    <source>
        <dbReference type="EMBL" id="CFE39396.1"/>
    </source>
</evidence>
<organism evidence="5 8">
    <name type="scientific">Mycobacterium tuberculosis</name>
    <dbReference type="NCBI Taxonomy" id="1773"/>
    <lineage>
        <taxon>Bacteria</taxon>
        <taxon>Bacillati</taxon>
        <taxon>Actinomycetota</taxon>
        <taxon>Actinomycetes</taxon>
        <taxon>Mycobacteriales</taxon>
        <taxon>Mycobacteriaceae</taxon>
        <taxon>Mycobacterium</taxon>
        <taxon>Mycobacterium tuberculosis complex</taxon>
    </lineage>
</organism>
<evidence type="ECO:0000313" key="7">
    <source>
        <dbReference type="EMBL" id="COW18224.1"/>
    </source>
</evidence>
<feature type="region of interest" description="Disordered" evidence="1">
    <location>
        <begin position="1"/>
        <end position="41"/>
    </location>
</feature>
<dbReference type="Proteomes" id="UP000045842">
    <property type="component" value="Unassembled WGS sequence"/>
</dbReference>
<reference evidence="5" key="1">
    <citation type="submission" date="2015-03" db="EMBL/GenBank/DDBJ databases">
        <authorList>
            <person name="Murphy D."/>
        </authorList>
    </citation>
    <scope>NUCLEOTIDE SEQUENCE [LARGE SCALE GENOMIC DNA]</scope>
    <source>
        <strain evidence="5">K00500041</strain>
    </source>
</reference>
<evidence type="ECO:0000313" key="8">
    <source>
        <dbReference type="Proteomes" id="UP000038802"/>
    </source>
</evidence>
<evidence type="ECO:0000313" key="5">
    <source>
        <dbReference type="EMBL" id="COV34047.1"/>
    </source>
</evidence>
<dbReference type="AlphaFoldDB" id="A0A0U0RMJ6"/>
<dbReference type="EMBL" id="CHKL01000081">
    <property type="protein sequence ID" value="COV96183.1"/>
    <property type="molecule type" value="Genomic_DNA"/>
</dbReference>
<dbReference type="Proteomes" id="UP000048600">
    <property type="component" value="Unassembled WGS sequence"/>
</dbReference>
<dbReference type="EMBL" id="CFOH01000262">
    <property type="protein sequence ID" value="CFE50986.1"/>
    <property type="molecule type" value="Genomic_DNA"/>
</dbReference>
<gene>
    <name evidence="4" type="ORF">ERS007679_01139</name>
    <name evidence="2" type="ORF">ERS007681_01776</name>
    <name evidence="3" type="ORF">ERS007688_01840</name>
    <name evidence="5" type="ORF">ERS007703_01175</name>
    <name evidence="7" type="ORF">ERS007720_01935</name>
    <name evidence="6" type="ORF">ERS007741_01064</name>
</gene>
<accession>A0A0U0RMJ6</accession>
<dbReference type="EMBL" id="CSAJ01000219">
    <property type="protein sequence ID" value="COW18224.1"/>
    <property type="molecule type" value="Genomic_DNA"/>
</dbReference>
<name>A0A0U0RMJ6_MYCTX</name>
<evidence type="ECO:0000313" key="11">
    <source>
        <dbReference type="Proteomes" id="UP000046947"/>
    </source>
</evidence>
<protein>
    <submittedName>
        <fullName evidence="5">Uncharacterized protein</fullName>
    </submittedName>
</protein>
<evidence type="ECO:0000313" key="13">
    <source>
        <dbReference type="Proteomes" id="UP000048600"/>
    </source>
</evidence>
<evidence type="ECO:0000313" key="10">
    <source>
        <dbReference type="Proteomes" id="UP000045842"/>
    </source>
</evidence>
<dbReference type="Proteomes" id="UP000038802">
    <property type="component" value="Unassembled WGS sequence"/>
</dbReference>
<evidence type="ECO:0000313" key="4">
    <source>
        <dbReference type="EMBL" id="COV14139.1"/>
    </source>
</evidence>
<dbReference type="Proteomes" id="UP000048289">
    <property type="component" value="Unassembled WGS sequence"/>
</dbReference>